<reference evidence="2" key="1">
    <citation type="journal article" date="2023" name="Nat. Plants">
        <title>Single-cell RNA sequencing provides a high-resolution roadmap for understanding the multicellular compartmentation of specialized metabolism.</title>
        <authorList>
            <person name="Sun S."/>
            <person name="Shen X."/>
            <person name="Li Y."/>
            <person name="Li Y."/>
            <person name="Wang S."/>
            <person name="Li R."/>
            <person name="Zhang H."/>
            <person name="Shen G."/>
            <person name="Guo B."/>
            <person name="Wei J."/>
            <person name="Xu J."/>
            <person name="St-Pierre B."/>
            <person name="Chen S."/>
            <person name="Sun C."/>
        </authorList>
    </citation>
    <scope>NUCLEOTIDE SEQUENCE [LARGE SCALE GENOMIC DNA]</scope>
</reference>
<name>A0ACC0APS3_CATRO</name>
<evidence type="ECO:0000313" key="2">
    <source>
        <dbReference type="Proteomes" id="UP001060085"/>
    </source>
</evidence>
<evidence type="ECO:0000313" key="1">
    <source>
        <dbReference type="EMBL" id="KAI5662616.1"/>
    </source>
</evidence>
<gene>
    <name evidence="1" type="ORF">M9H77_21939</name>
</gene>
<sequence length="159" mass="18092">MHRSRAPYRCGLFKTIYNCCETSFGRTQDCCTWLVFRTRASSDGIDNSDSGEWIHLKRRVVSWRVWPNRSTWTPHHALWWDGRLVESQEGLEAKVGPKIDLVERLFGNRALVWCLAGIDYDMPKFDSDDLFVGSRPCPSSPTVAPCVSLHSDVEAADVS</sequence>
<proteinExistence type="predicted"/>
<organism evidence="1 2">
    <name type="scientific">Catharanthus roseus</name>
    <name type="common">Madagascar periwinkle</name>
    <name type="synonym">Vinca rosea</name>
    <dbReference type="NCBI Taxonomy" id="4058"/>
    <lineage>
        <taxon>Eukaryota</taxon>
        <taxon>Viridiplantae</taxon>
        <taxon>Streptophyta</taxon>
        <taxon>Embryophyta</taxon>
        <taxon>Tracheophyta</taxon>
        <taxon>Spermatophyta</taxon>
        <taxon>Magnoliopsida</taxon>
        <taxon>eudicotyledons</taxon>
        <taxon>Gunneridae</taxon>
        <taxon>Pentapetalae</taxon>
        <taxon>asterids</taxon>
        <taxon>lamiids</taxon>
        <taxon>Gentianales</taxon>
        <taxon>Apocynaceae</taxon>
        <taxon>Rauvolfioideae</taxon>
        <taxon>Vinceae</taxon>
        <taxon>Catharanthinae</taxon>
        <taxon>Catharanthus</taxon>
    </lineage>
</organism>
<comment type="caution">
    <text evidence="1">The sequence shown here is derived from an EMBL/GenBank/DDBJ whole genome shotgun (WGS) entry which is preliminary data.</text>
</comment>
<dbReference type="Proteomes" id="UP001060085">
    <property type="component" value="Linkage Group LG05"/>
</dbReference>
<accession>A0ACC0APS3</accession>
<protein>
    <submittedName>
        <fullName evidence="1">Uncharacterized protein</fullName>
    </submittedName>
</protein>
<keyword evidence="2" id="KW-1185">Reference proteome</keyword>
<dbReference type="EMBL" id="CM044705">
    <property type="protein sequence ID" value="KAI5662616.1"/>
    <property type="molecule type" value="Genomic_DNA"/>
</dbReference>